<accession>X1NEG9</accession>
<sequence length="156" mass="18010">MIAKGLQRLLLSIVIAISGCNAELETIDDGRINEYSSLIKEFKSPGADYRSAPLWVWNKDVSKEMIDSNLIEFKKQGIEGAFIHPRTGLHIEYLSDEWFELVAYAIEKARELDMKIWIYDEYVCPSGFVQNDRMAKESIKFQSRIISRRRSPRACS</sequence>
<proteinExistence type="predicted"/>
<dbReference type="InterPro" id="IPR053161">
    <property type="entry name" value="Ulvan_degrading_GH"/>
</dbReference>
<name>X1NEG9_9ZZZZ</name>
<comment type="caution">
    <text evidence="1">The sequence shown here is derived from an EMBL/GenBank/DDBJ whole genome shotgun (WGS) entry which is preliminary data.</text>
</comment>
<organism evidence="1">
    <name type="scientific">marine sediment metagenome</name>
    <dbReference type="NCBI Taxonomy" id="412755"/>
    <lineage>
        <taxon>unclassified sequences</taxon>
        <taxon>metagenomes</taxon>
        <taxon>ecological metagenomes</taxon>
    </lineage>
</organism>
<dbReference type="PROSITE" id="PS51257">
    <property type="entry name" value="PROKAR_LIPOPROTEIN"/>
    <property type="match status" value="1"/>
</dbReference>
<gene>
    <name evidence="1" type="ORF">S06H3_46573</name>
</gene>
<protein>
    <submittedName>
        <fullName evidence="1">Uncharacterized protein</fullName>
    </submittedName>
</protein>
<evidence type="ECO:0000313" key="1">
    <source>
        <dbReference type="EMBL" id="GAI41973.1"/>
    </source>
</evidence>
<dbReference type="AlphaFoldDB" id="X1NEG9"/>
<reference evidence="1" key="1">
    <citation type="journal article" date="2014" name="Front. Microbiol.">
        <title>High frequency of phylogenetically diverse reductive dehalogenase-homologous genes in deep subseafloor sedimentary metagenomes.</title>
        <authorList>
            <person name="Kawai M."/>
            <person name="Futagami T."/>
            <person name="Toyoda A."/>
            <person name="Takaki Y."/>
            <person name="Nishi S."/>
            <person name="Hori S."/>
            <person name="Arai W."/>
            <person name="Tsubouchi T."/>
            <person name="Morono Y."/>
            <person name="Uchiyama I."/>
            <person name="Ito T."/>
            <person name="Fujiyama A."/>
            <person name="Inagaki F."/>
            <person name="Takami H."/>
        </authorList>
    </citation>
    <scope>NUCLEOTIDE SEQUENCE</scope>
    <source>
        <strain evidence="1">Expedition CK06-06</strain>
    </source>
</reference>
<dbReference type="PANTHER" id="PTHR36848:SF2">
    <property type="entry name" value="SECRETED PROTEIN"/>
    <property type="match status" value="1"/>
</dbReference>
<dbReference type="EMBL" id="BARV01029171">
    <property type="protein sequence ID" value="GAI41973.1"/>
    <property type="molecule type" value="Genomic_DNA"/>
</dbReference>
<dbReference type="PANTHER" id="PTHR36848">
    <property type="entry name" value="DNA-BINDING PROTEIN (PUTATIVE SECRETED PROTEIN)-RELATED"/>
    <property type="match status" value="1"/>
</dbReference>